<dbReference type="EMBL" id="KZ679268">
    <property type="protein sequence ID" value="PTB37120.1"/>
    <property type="molecule type" value="Genomic_DNA"/>
</dbReference>
<dbReference type="OrthoDB" id="4898695at2759"/>
<protein>
    <submittedName>
        <fullName evidence="1">Uncharacterized protein</fullName>
    </submittedName>
</protein>
<evidence type="ECO:0000313" key="2">
    <source>
        <dbReference type="Proteomes" id="UP000240493"/>
    </source>
</evidence>
<gene>
    <name evidence="1" type="ORF">M441DRAFT_92425</name>
</gene>
<name>A0A2T3YX58_TRIA4</name>
<organism evidence="1 2">
    <name type="scientific">Trichoderma asperellum (strain ATCC 204424 / CBS 433.97 / NBRC 101777)</name>
    <dbReference type="NCBI Taxonomy" id="1042311"/>
    <lineage>
        <taxon>Eukaryota</taxon>
        <taxon>Fungi</taxon>
        <taxon>Dikarya</taxon>
        <taxon>Ascomycota</taxon>
        <taxon>Pezizomycotina</taxon>
        <taxon>Sordariomycetes</taxon>
        <taxon>Hypocreomycetidae</taxon>
        <taxon>Hypocreales</taxon>
        <taxon>Hypocreaceae</taxon>
        <taxon>Trichoderma</taxon>
    </lineage>
</organism>
<dbReference type="Proteomes" id="UP000240493">
    <property type="component" value="Unassembled WGS sequence"/>
</dbReference>
<sequence>MCVHFQSWNRCSSCLLTFNRRRNRVPCWNGSLSHWRIHHHGLSCRNGQYERAPDEVYTHRCCEACRLEAANRAAADEKSGGAVETSDETAVARLGWRNGKRAGRLAAAATTRRRRATNVKKMLLLRWWALKEALCGRGSVCKRKGGEKRLARARIWMLGYL</sequence>
<proteinExistence type="predicted"/>
<dbReference type="AlphaFoldDB" id="A0A2T3YX58"/>
<reference evidence="1 2" key="1">
    <citation type="submission" date="2016-07" db="EMBL/GenBank/DDBJ databases">
        <title>Multiple horizontal gene transfer events from other fungi enriched the ability of initially mycotrophic Trichoderma (Ascomycota) to feed on dead plant biomass.</title>
        <authorList>
            <consortium name="DOE Joint Genome Institute"/>
            <person name="Aerts A."/>
            <person name="Atanasova L."/>
            <person name="Chenthamara K."/>
            <person name="Zhang J."/>
            <person name="Grujic M."/>
            <person name="Henrissat B."/>
            <person name="Kuo A."/>
            <person name="Salamov A."/>
            <person name="Lipzen A."/>
            <person name="Labutti K."/>
            <person name="Barry K."/>
            <person name="Miao Y."/>
            <person name="Rahimi M.J."/>
            <person name="Shen Q."/>
            <person name="Grigoriev I.V."/>
            <person name="Kubicek C.P."/>
            <person name="Druzhinina I.S."/>
        </authorList>
    </citation>
    <scope>NUCLEOTIDE SEQUENCE [LARGE SCALE GENOMIC DNA]</scope>
    <source>
        <strain evidence="1 2">CBS 433.97</strain>
    </source>
</reference>
<evidence type="ECO:0000313" key="1">
    <source>
        <dbReference type="EMBL" id="PTB37120.1"/>
    </source>
</evidence>
<keyword evidence="2" id="KW-1185">Reference proteome</keyword>
<accession>A0A2T3YX58</accession>